<comment type="caution">
    <text evidence="4">The sequence shown here is derived from an EMBL/GenBank/DDBJ whole genome shotgun (WGS) entry which is preliminary data.</text>
</comment>
<evidence type="ECO:0000256" key="2">
    <source>
        <dbReference type="ARBA" id="ARBA00022448"/>
    </source>
</evidence>
<feature type="transmembrane region" description="Helical" evidence="3">
    <location>
        <begin position="130"/>
        <end position="150"/>
    </location>
</feature>
<keyword evidence="2" id="KW-0813">Transport</keyword>
<accession>A0A9Q1KQ52</accession>
<evidence type="ECO:0000256" key="1">
    <source>
        <dbReference type="ARBA" id="ARBA00005814"/>
    </source>
</evidence>
<dbReference type="PANTHER" id="PTHR48042">
    <property type="entry name" value="ABC TRANSPORTER G FAMILY MEMBER 11"/>
    <property type="match status" value="1"/>
</dbReference>
<dbReference type="OrthoDB" id="1930751at2759"/>
<gene>
    <name evidence="4" type="ORF">Cgig2_016199</name>
</gene>
<feature type="transmembrane region" description="Helical" evidence="3">
    <location>
        <begin position="70"/>
        <end position="94"/>
    </location>
</feature>
<proteinExistence type="inferred from homology"/>
<dbReference type="Proteomes" id="UP001153076">
    <property type="component" value="Unassembled WGS sequence"/>
</dbReference>
<name>A0A9Q1KQ52_9CARY</name>
<protein>
    <submittedName>
        <fullName evidence="4">Uncharacterized protein</fullName>
    </submittedName>
</protein>
<dbReference type="EMBL" id="JAKOGI010000048">
    <property type="protein sequence ID" value="KAJ8446889.1"/>
    <property type="molecule type" value="Genomic_DNA"/>
</dbReference>
<dbReference type="InterPro" id="IPR052215">
    <property type="entry name" value="Plant_ABCG"/>
</dbReference>
<evidence type="ECO:0000313" key="5">
    <source>
        <dbReference type="Proteomes" id="UP001153076"/>
    </source>
</evidence>
<sequence length="190" mass="21725">MWGIPQTSVGFTESQLKLSKLAEATDNIDMEIVCKYVQRHRILLATHNFLHSTIYIILFDMGTHYRSIPARGACAGFVTGYMTFMSIAAFQSYIEEMNVRHRERLNGTVSMITGTMTWYTVKFRPEASHCIFYCLTLFASVEVVASWMMVLRTQASGSKFEASNTPHKRIIEYASHDNTQNRLMNISMIV</sequence>
<keyword evidence="3" id="KW-1133">Transmembrane helix</keyword>
<keyword evidence="3" id="KW-0472">Membrane</keyword>
<evidence type="ECO:0000313" key="4">
    <source>
        <dbReference type="EMBL" id="KAJ8446889.1"/>
    </source>
</evidence>
<keyword evidence="5" id="KW-1185">Reference proteome</keyword>
<dbReference type="AlphaFoldDB" id="A0A9Q1KQ52"/>
<keyword evidence="3" id="KW-0812">Transmembrane</keyword>
<organism evidence="4 5">
    <name type="scientific">Carnegiea gigantea</name>
    <dbReference type="NCBI Taxonomy" id="171969"/>
    <lineage>
        <taxon>Eukaryota</taxon>
        <taxon>Viridiplantae</taxon>
        <taxon>Streptophyta</taxon>
        <taxon>Embryophyta</taxon>
        <taxon>Tracheophyta</taxon>
        <taxon>Spermatophyta</taxon>
        <taxon>Magnoliopsida</taxon>
        <taxon>eudicotyledons</taxon>
        <taxon>Gunneridae</taxon>
        <taxon>Pentapetalae</taxon>
        <taxon>Caryophyllales</taxon>
        <taxon>Cactineae</taxon>
        <taxon>Cactaceae</taxon>
        <taxon>Cactoideae</taxon>
        <taxon>Echinocereeae</taxon>
        <taxon>Carnegiea</taxon>
    </lineage>
</organism>
<dbReference type="PANTHER" id="PTHR48042:SF18">
    <property type="entry name" value="ABC TRANSPORTER G FAMILY MEMBER 12"/>
    <property type="match status" value="1"/>
</dbReference>
<comment type="similarity">
    <text evidence="1">Belongs to the ABC transporter superfamily. ABCG family. Eye pigment precursor importer (TC 3.A.1.204) subfamily.</text>
</comment>
<reference evidence="4" key="1">
    <citation type="submission" date="2022-04" db="EMBL/GenBank/DDBJ databases">
        <title>Carnegiea gigantea Genome sequencing and assembly v2.</title>
        <authorList>
            <person name="Copetti D."/>
            <person name="Sanderson M.J."/>
            <person name="Burquez A."/>
            <person name="Wojciechowski M.F."/>
        </authorList>
    </citation>
    <scope>NUCLEOTIDE SEQUENCE</scope>
    <source>
        <strain evidence="4">SGP5-SGP5p</strain>
        <tissue evidence="4">Aerial part</tissue>
    </source>
</reference>
<evidence type="ECO:0000256" key="3">
    <source>
        <dbReference type="SAM" id="Phobius"/>
    </source>
</evidence>